<evidence type="ECO:0000313" key="5">
    <source>
        <dbReference type="Proteomes" id="UP001595900"/>
    </source>
</evidence>
<comment type="caution">
    <text evidence="4">The sequence shown here is derived from an EMBL/GenBank/DDBJ whole genome shotgun (WGS) entry which is preliminary data.</text>
</comment>
<keyword evidence="4" id="KW-0032">Aminotransferase</keyword>
<evidence type="ECO:0000256" key="2">
    <source>
        <dbReference type="ARBA" id="ARBA00022898"/>
    </source>
</evidence>
<dbReference type="Gene3D" id="3.90.1150.10">
    <property type="entry name" value="Aspartate Aminotransferase, domain 1"/>
    <property type="match status" value="1"/>
</dbReference>
<dbReference type="Proteomes" id="UP001595900">
    <property type="component" value="Unassembled WGS sequence"/>
</dbReference>
<sequence length="445" mass="47707">MPELAPGDQQLAFELDRQHVFHSWSAQAGRNPVVLAGGKGVRLWDFDGKQYLDMSSQLVNANVGYGHPRIIDAIKRQADALATADPKHAILARGRAAQLVVEKANLTGGEFEKVFFTNGGADANENAIRLARLYTGRDTVLSHYRSYHGNTGAAIVATGDARRTKNQYARGHVHFFGPYLYRSEFWASTPEEESARAVRHLERVIESEGPETIAAILVESIPGTAGILVPPAGYLAGVRALATRYGIVMIADEVMAGFGRTGRWFAHQEDGVIPDLITFAKGVNSGYVPIGGVVIPPAIANRFDDQPFPGGLTYSGHPLGVASIVAAIEAMGDEGIVENAARVGKQAIGPAAEALKAKYPDLVGDVRGRGCFWAIELVADAESRAPPPDDVMARLRAAMLERGLLPFVQNNRIHVVPPLVITEDEVAEGFGHYEAVLAGVLAHAS</sequence>
<dbReference type="PANTHER" id="PTHR43094">
    <property type="entry name" value="AMINOTRANSFERASE"/>
    <property type="match status" value="1"/>
</dbReference>
<dbReference type="InterPro" id="IPR015424">
    <property type="entry name" value="PyrdxlP-dep_Trfase"/>
</dbReference>
<dbReference type="EMBL" id="JBHSCN010000005">
    <property type="protein sequence ID" value="MFC4243772.1"/>
    <property type="molecule type" value="Genomic_DNA"/>
</dbReference>
<dbReference type="SUPFAM" id="SSF53383">
    <property type="entry name" value="PLP-dependent transferases"/>
    <property type="match status" value="1"/>
</dbReference>
<keyword evidence="4" id="KW-0808">Transferase</keyword>
<dbReference type="Pfam" id="PF00202">
    <property type="entry name" value="Aminotran_3"/>
    <property type="match status" value="1"/>
</dbReference>
<dbReference type="Gene3D" id="3.40.640.10">
    <property type="entry name" value="Type I PLP-dependent aspartate aminotransferase-like (Major domain)"/>
    <property type="match status" value="1"/>
</dbReference>
<proteinExistence type="inferred from homology"/>
<dbReference type="InterPro" id="IPR015421">
    <property type="entry name" value="PyrdxlP-dep_Trfase_major"/>
</dbReference>
<dbReference type="PANTHER" id="PTHR43094:SF1">
    <property type="entry name" value="AMINOTRANSFERASE CLASS-III"/>
    <property type="match status" value="1"/>
</dbReference>
<dbReference type="NCBIfam" id="NF004718">
    <property type="entry name" value="PRK06062.1"/>
    <property type="match status" value="1"/>
</dbReference>
<name>A0ABV8Q5V4_9MICO</name>
<reference evidence="5" key="1">
    <citation type="journal article" date="2019" name="Int. J. Syst. Evol. Microbiol.">
        <title>The Global Catalogue of Microorganisms (GCM) 10K type strain sequencing project: providing services to taxonomists for standard genome sequencing and annotation.</title>
        <authorList>
            <consortium name="The Broad Institute Genomics Platform"/>
            <consortium name="The Broad Institute Genome Sequencing Center for Infectious Disease"/>
            <person name="Wu L."/>
            <person name="Ma J."/>
        </authorList>
    </citation>
    <scope>NUCLEOTIDE SEQUENCE [LARGE SCALE GENOMIC DNA]</scope>
    <source>
        <strain evidence="5">CGMCC 1.10363</strain>
    </source>
</reference>
<accession>A0ABV8Q5V4</accession>
<dbReference type="GO" id="GO:0008483">
    <property type="term" value="F:transaminase activity"/>
    <property type="evidence" value="ECO:0007669"/>
    <property type="project" value="UniProtKB-KW"/>
</dbReference>
<protein>
    <submittedName>
        <fullName evidence="4">Aspartate aminotransferase family protein</fullName>
    </submittedName>
</protein>
<keyword evidence="2 3" id="KW-0663">Pyridoxal phosphate</keyword>
<keyword evidence="5" id="KW-1185">Reference proteome</keyword>
<dbReference type="PROSITE" id="PS00600">
    <property type="entry name" value="AA_TRANSFER_CLASS_3"/>
    <property type="match status" value="1"/>
</dbReference>
<dbReference type="PIRSF" id="PIRSF000521">
    <property type="entry name" value="Transaminase_4ab_Lys_Orn"/>
    <property type="match status" value="1"/>
</dbReference>
<evidence type="ECO:0000256" key="3">
    <source>
        <dbReference type="RuleBase" id="RU003560"/>
    </source>
</evidence>
<dbReference type="InterPro" id="IPR049704">
    <property type="entry name" value="Aminotrans_3_PPA_site"/>
</dbReference>
<dbReference type="RefSeq" id="WP_390228851.1">
    <property type="nucleotide sequence ID" value="NZ_JBHSCN010000005.1"/>
</dbReference>
<gene>
    <name evidence="4" type="ORF">ACFOYW_10330</name>
</gene>
<evidence type="ECO:0000256" key="1">
    <source>
        <dbReference type="ARBA" id="ARBA00008954"/>
    </source>
</evidence>
<organism evidence="4 5">
    <name type="scientific">Gryllotalpicola reticulitermitis</name>
    <dbReference type="NCBI Taxonomy" id="1184153"/>
    <lineage>
        <taxon>Bacteria</taxon>
        <taxon>Bacillati</taxon>
        <taxon>Actinomycetota</taxon>
        <taxon>Actinomycetes</taxon>
        <taxon>Micrococcales</taxon>
        <taxon>Microbacteriaceae</taxon>
        <taxon>Gryllotalpicola</taxon>
    </lineage>
</organism>
<evidence type="ECO:0000313" key="4">
    <source>
        <dbReference type="EMBL" id="MFC4243772.1"/>
    </source>
</evidence>
<dbReference type="CDD" id="cd00610">
    <property type="entry name" value="OAT_like"/>
    <property type="match status" value="1"/>
</dbReference>
<comment type="similarity">
    <text evidence="1 3">Belongs to the class-III pyridoxal-phosphate-dependent aminotransferase family.</text>
</comment>
<dbReference type="InterPro" id="IPR015422">
    <property type="entry name" value="PyrdxlP-dep_Trfase_small"/>
</dbReference>
<dbReference type="InterPro" id="IPR005814">
    <property type="entry name" value="Aminotrans_3"/>
</dbReference>